<evidence type="ECO:0000256" key="2">
    <source>
        <dbReference type="SAM" id="MobiDB-lite"/>
    </source>
</evidence>
<keyword evidence="4" id="KW-1185">Reference proteome</keyword>
<feature type="coiled-coil region" evidence="1">
    <location>
        <begin position="224"/>
        <end position="311"/>
    </location>
</feature>
<keyword evidence="3" id="KW-0282">Flagellum</keyword>
<dbReference type="STRING" id="564608.C1MUL7"/>
<evidence type="ECO:0000313" key="3">
    <source>
        <dbReference type="EMBL" id="EEH56649.1"/>
    </source>
</evidence>
<gene>
    <name evidence="3" type="primary">VFL3</name>
    <name evidence="3" type="ORF">MICPUCDRAFT_47536</name>
</gene>
<proteinExistence type="predicted"/>
<dbReference type="OrthoDB" id="568137at2759"/>
<feature type="compositionally biased region" description="Polar residues" evidence="2">
    <location>
        <begin position="462"/>
        <end position="472"/>
    </location>
</feature>
<dbReference type="eggNOG" id="ENOG502QRAS">
    <property type="taxonomic scope" value="Eukaryota"/>
</dbReference>
<name>C1MUL7_MICPC</name>
<keyword evidence="1" id="KW-0175">Coiled coil</keyword>
<dbReference type="CDD" id="cd22284">
    <property type="entry name" value="HD_CCDC61_N"/>
    <property type="match status" value="1"/>
</dbReference>
<organism evidence="4">
    <name type="scientific">Micromonas pusilla (strain CCMP1545)</name>
    <name type="common">Picoplanktonic green alga</name>
    <dbReference type="NCBI Taxonomy" id="564608"/>
    <lineage>
        <taxon>Eukaryota</taxon>
        <taxon>Viridiplantae</taxon>
        <taxon>Chlorophyta</taxon>
        <taxon>Mamiellophyceae</taxon>
        <taxon>Mamiellales</taxon>
        <taxon>Mamiellaceae</taxon>
        <taxon>Micromonas</taxon>
    </lineage>
</organism>
<dbReference type="KEGG" id="mpp:MICPUCDRAFT_47536"/>
<feature type="region of interest" description="Disordered" evidence="2">
    <location>
        <begin position="541"/>
        <end position="577"/>
    </location>
</feature>
<feature type="region of interest" description="Disordered" evidence="2">
    <location>
        <begin position="167"/>
        <end position="186"/>
    </location>
</feature>
<dbReference type="OMA" id="GREDWRI"/>
<feature type="compositionally biased region" description="Low complexity" evidence="2">
    <location>
        <begin position="320"/>
        <end position="357"/>
    </location>
</feature>
<dbReference type="AlphaFoldDB" id="C1MUL7"/>
<feature type="compositionally biased region" description="Low complexity" evidence="2">
    <location>
        <begin position="505"/>
        <end position="524"/>
    </location>
</feature>
<feature type="compositionally biased region" description="Low complexity" evidence="2">
    <location>
        <begin position="476"/>
        <end position="486"/>
    </location>
</feature>
<dbReference type="InterPro" id="IPR049733">
    <property type="entry name" value="CCDC61_N"/>
</dbReference>
<protein>
    <submittedName>
        <fullName evidence="3">Variable flagellar number protein</fullName>
    </submittedName>
</protein>
<dbReference type="EMBL" id="GG663740">
    <property type="protein sequence ID" value="EEH56649.1"/>
    <property type="molecule type" value="Genomic_DNA"/>
</dbReference>
<accession>C1MUL7</accession>
<dbReference type="RefSeq" id="XP_003059517.1">
    <property type="nucleotide sequence ID" value="XM_003059471.1"/>
</dbReference>
<dbReference type="GeneID" id="9684957"/>
<feature type="region of interest" description="Disordered" evidence="2">
    <location>
        <begin position="320"/>
        <end position="429"/>
    </location>
</feature>
<feature type="region of interest" description="Disordered" evidence="2">
    <location>
        <begin position="447"/>
        <end position="528"/>
    </location>
</feature>
<evidence type="ECO:0000256" key="1">
    <source>
        <dbReference type="SAM" id="Coils"/>
    </source>
</evidence>
<evidence type="ECO:0000313" key="4">
    <source>
        <dbReference type="Proteomes" id="UP000001876"/>
    </source>
</evidence>
<keyword evidence="3" id="KW-0969">Cilium</keyword>
<dbReference type="Proteomes" id="UP000001876">
    <property type="component" value="Unassembled WGS sequence"/>
</dbReference>
<keyword evidence="3" id="KW-0966">Cell projection</keyword>
<sequence>MASHGAHALVETAELSFHGVEYIVTISSVDAEMLSVEAEKKDDGARWRGDFTARYVEDITAKTGNFKKYDVFVKMLAAAVSDGSDSVFVDLLTYADLESLKTKRASANAADAAAAKKNASKRYLILTYAAEYDRVHYPLPLLFEGHVDPDALQATVRRLTAENKRLSAATAGGGSSASGEKLRDENDALRATVRDLRRELDLRDGDAAPRTAADLVHGHAYEQLERLHAEVRTLNKEMKLLRRERDDLASALQGKETELLNAQSSKRRMLATKQKELDAAAAESARRRELERELRAKVKDLATECDGLQRRLRSGGAAYGYAGSSRGASPARGLGRAPPRPGAASPSSRGTGAARASSVDRDRPWRAGMSLSRGSSLAPRGGHGHGDGGGFRTPTARSPSPAARLRGRSPTLRGAGASPGRFDPTAYVREKRDRDAARYMNSRAGIASGAASPARVGERSQAWMSSSNSNAGSRVGTPTAASPARPRGGRERRAAATGVTNGLRSSNDSGGNAAANANASASASPGRILRDVKQKLSAYASKDDGWAGAAKENARPADGGGGGGAKPPLAKAGHGDANAEIADIDSRLAALQSFLREAKSTAA</sequence>
<reference evidence="3 4" key="1">
    <citation type="journal article" date="2009" name="Science">
        <title>Green evolution and dynamic adaptations revealed by genomes of the marine picoeukaryotes Micromonas.</title>
        <authorList>
            <person name="Worden A.Z."/>
            <person name="Lee J.H."/>
            <person name="Mock T."/>
            <person name="Rouze P."/>
            <person name="Simmons M.P."/>
            <person name="Aerts A.L."/>
            <person name="Allen A.E."/>
            <person name="Cuvelier M.L."/>
            <person name="Derelle E."/>
            <person name="Everett M.V."/>
            <person name="Foulon E."/>
            <person name="Grimwood J."/>
            <person name="Gundlach H."/>
            <person name="Henrissat B."/>
            <person name="Napoli C."/>
            <person name="McDonald S.M."/>
            <person name="Parker M.S."/>
            <person name="Rombauts S."/>
            <person name="Salamov A."/>
            <person name="Von Dassow P."/>
            <person name="Badger J.H."/>
            <person name="Coutinho P.M."/>
            <person name="Demir E."/>
            <person name="Dubchak I."/>
            <person name="Gentemann C."/>
            <person name="Eikrem W."/>
            <person name="Gready J.E."/>
            <person name="John U."/>
            <person name="Lanier W."/>
            <person name="Lindquist E.A."/>
            <person name="Lucas S."/>
            <person name="Mayer K.F."/>
            <person name="Moreau H."/>
            <person name="Not F."/>
            <person name="Otillar R."/>
            <person name="Panaud O."/>
            <person name="Pangilinan J."/>
            <person name="Paulsen I."/>
            <person name="Piegu B."/>
            <person name="Poliakov A."/>
            <person name="Robbens S."/>
            <person name="Schmutz J."/>
            <person name="Toulza E."/>
            <person name="Wyss T."/>
            <person name="Zelensky A."/>
            <person name="Zhou K."/>
            <person name="Armbrust E.V."/>
            <person name="Bhattacharya D."/>
            <person name="Goodenough U.W."/>
            <person name="Van de Peer Y."/>
            <person name="Grigoriev I.V."/>
        </authorList>
    </citation>
    <scope>NUCLEOTIDE SEQUENCE [LARGE SCALE GENOMIC DNA]</scope>
    <source>
        <strain evidence="3 4">CCMP1545</strain>
    </source>
</reference>